<feature type="domain" description="N-acetyltransferase" evidence="3">
    <location>
        <begin position="1"/>
        <end position="168"/>
    </location>
</feature>
<dbReference type="CDD" id="cd04301">
    <property type="entry name" value="NAT_SF"/>
    <property type="match status" value="1"/>
</dbReference>
<dbReference type="RefSeq" id="WP_189535591.1">
    <property type="nucleotide sequence ID" value="NZ_BMYX01000018.1"/>
</dbReference>
<organism evidence="4 5">
    <name type="scientific">Paludibacterium paludis</name>
    <dbReference type="NCBI Taxonomy" id="1225769"/>
    <lineage>
        <taxon>Bacteria</taxon>
        <taxon>Pseudomonadati</taxon>
        <taxon>Pseudomonadota</taxon>
        <taxon>Betaproteobacteria</taxon>
        <taxon>Neisseriales</taxon>
        <taxon>Chromobacteriaceae</taxon>
        <taxon>Paludibacterium</taxon>
    </lineage>
</organism>
<sequence length="168" mass="18762">MRIEQLSTVSESRDELVALLNDCVADGASVGFVAPLETGEAERYWQEVDDGLAKGERTLLVAREGCRIAGAVQIHYCPKKNGRHRAEVEKLMVHTAFRQRGIGRQLMTALESRARAHQRTLLVLDTRSDDTASLLYRKLGYQEAGRIPRFALSSDGVLNSTTLFYKLL</sequence>
<dbReference type="Gene3D" id="3.40.630.30">
    <property type="match status" value="1"/>
</dbReference>
<evidence type="ECO:0000313" key="4">
    <source>
        <dbReference type="EMBL" id="GGY23452.1"/>
    </source>
</evidence>
<reference evidence="4" key="1">
    <citation type="journal article" date="2014" name="Int. J. Syst. Evol. Microbiol.">
        <title>Complete genome sequence of Corynebacterium casei LMG S-19264T (=DSM 44701T), isolated from a smear-ripened cheese.</title>
        <authorList>
            <consortium name="US DOE Joint Genome Institute (JGI-PGF)"/>
            <person name="Walter F."/>
            <person name="Albersmeier A."/>
            <person name="Kalinowski J."/>
            <person name="Ruckert C."/>
        </authorList>
    </citation>
    <scope>NUCLEOTIDE SEQUENCE</scope>
    <source>
        <strain evidence="4">KCTC 32182</strain>
    </source>
</reference>
<gene>
    <name evidence="4" type="ORF">GCM10011289_29080</name>
</gene>
<dbReference type="SUPFAM" id="SSF55729">
    <property type="entry name" value="Acyl-CoA N-acyltransferases (Nat)"/>
    <property type="match status" value="1"/>
</dbReference>
<keyword evidence="5" id="KW-1185">Reference proteome</keyword>
<dbReference type="PANTHER" id="PTHR43877">
    <property type="entry name" value="AMINOALKYLPHOSPHONATE N-ACETYLTRANSFERASE-RELATED-RELATED"/>
    <property type="match status" value="1"/>
</dbReference>
<dbReference type="AlphaFoldDB" id="A0A918UBJ7"/>
<reference evidence="4" key="2">
    <citation type="submission" date="2020-09" db="EMBL/GenBank/DDBJ databases">
        <authorList>
            <person name="Sun Q."/>
            <person name="Kim S."/>
        </authorList>
    </citation>
    <scope>NUCLEOTIDE SEQUENCE</scope>
    <source>
        <strain evidence="4">KCTC 32182</strain>
    </source>
</reference>
<dbReference type="EMBL" id="BMYX01000018">
    <property type="protein sequence ID" value="GGY23452.1"/>
    <property type="molecule type" value="Genomic_DNA"/>
</dbReference>
<proteinExistence type="predicted"/>
<dbReference type="Proteomes" id="UP000645257">
    <property type="component" value="Unassembled WGS sequence"/>
</dbReference>
<keyword evidence="2" id="KW-0012">Acyltransferase</keyword>
<evidence type="ECO:0000256" key="1">
    <source>
        <dbReference type="ARBA" id="ARBA00022679"/>
    </source>
</evidence>
<dbReference type="Pfam" id="PF00583">
    <property type="entry name" value="Acetyltransf_1"/>
    <property type="match status" value="1"/>
</dbReference>
<dbReference type="PROSITE" id="PS51186">
    <property type="entry name" value="GNAT"/>
    <property type="match status" value="1"/>
</dbReference>
<dbReference type="InterPro" id="IPR000182">
    <property type="entry name" value="GNAT_dom"/>
</dbReference>
<dbReference type="GO" id="GO:0016747">
    <property type="term" value="F:acyltransferase activity, transferring groups other than amino-acyl groups"/>
    <property type="evidence" value="ECO:0007669"/>
    <property type="project" value="InterPro"/>
</dbReference>
<accession>A0A918UBJ7</accession>
<evidence type="ECO:0000259" key="3">
    <source>
        <dbReference type="PROSITE" id="PS51186"/>
    </source>
</evidence>
<evidence type="ECO:0000256" key="2">
    <source>
        <dbReference type="ARBA" id="ARBA00023315"/>
    </source>
</evidence>
<dbReference type="InterPro" id="IPR016181">
    <property type="entry name" value="Acyl_CoA_acyltransferase"/>
</dbReference>
<name>A0A918UBJ7_9NEIS</name>
<evidence type="ECO:0000313" key="5">
    <source>
        <dbReference type="Proteomes" id="UP000645257"/>
    </source>
</evidence>
<comment type="caution">
    <text evidence="4">The sequence shown here is derived from an EMBL/GenBank/DDBJ whole genome shotgun (WGS) entry which is preliminary data.</text>
</comment>
<protein>
    <submittedName>
        <fullName evidence="4">N-acetyltransferase</fullName>
    </submittedName>
</protein>
<keyword evidence="1" id="KW-0808">Transferase</keyword>
<dbReference type="InterPro" id="IPR050832">
    <property type="entry name" value="Bact_Acetyltransf"/>
</dbReference>